<evidence type="ECO:0000313" key="2">
    <source>
        <dbReference type="EMBL" id="GMA91285.1"/>
    </source>
</evidence>
<feature type="transmembrane region" description="Helical" evidence="1">
    <location>
        <begin position="93"/>
        <end position="113"/>
    </location>
</feature>
<feature type="transmembrane region" description="Helical" evidence="1">
    <location>
        <begin position="144"/>
        <end position="161"/>
    </location>
</feature>
<dbReference type="RefSeq" id="WP_284299551.1">
    <property type="nucleotide sequence ID" value="NZ_BSVA01000001.1"/>
</dbReference>
<organism evidence="2 3">
    <name type="scientific">Homoserinibacter gongjuensis</name>
    <dbReference type="NCBI Taxonomy" id="1162968"/>
    <lineage>
        <taxon>Bacteria</taxon>
        <taxon>Bacillati</taxon>
        <taxon>Actinomycetota</taxon>
        <taxon>Actinomycetes</taxon>
        <taxon>Micrococcales</taxon>
        <taxon>Microbacteriaceae</taxon>
        <taxon>Homoserinibacter</taxon>
    </lineage>
</organism>
<evidence type="ECO:0000313" key="3">
    <source>
        <dbReference type="Proteomes" id="UP001157069"/>
    </source>
</evidence>
<evidence type="ECO:0000256" key="1">
    <source>
        <dbReference type="SAM" id="Phobius"/>
    </source>
</evidence>
<proteinExistence type="predicted"/>
<keyword evidence="1" id="KW-0812">Transmembrane</keyword>
<name>A0ABQ6JWZ3_9MICO</name>
<dbReference type="EMBL" id="BSVA01000001">
    <property type="protein sequence ID" value="GMA91285.1"/>
    <property type="molecule type" value="Genomic_DNA"/>
</dbReference>
<protein>
    <submittedName>
        <fullName evidence="2">Uncharacterized protein</fullName>
    </submittedName>
</protein>
<keyword evidence="1" id="KW-1133">Transmembrane helix</keyword>
<keyword evidence="3" id="KW-1185">Reference proteome</keyword>
<gene>
    <name evidence="2" type="ORF">GCM10025869_18140</name>
</gene>
<keyword evidence="1" id="KW-0472">Membrane</keyword>
<feature type="transmembrane region" description="Helical" evidence="1">
    <location>
        <begin position="168"/>
        <end position="189"/>
    </location>
</feature>
<sequence>MIARLDALLGRVTMYLLMIGILGVLTALALVLALTGVISIDPLAILVSTVVLVATSWIANQVLGIAFRSRPLTESGIITALLLLFVLEPTREPAGLLGLVAAAAIAAASKYLIAWRGRHLVNPAALGALVAGVSGLAFSSWWVGTAAMLPAVALGALLILWRTRRLGMGVLFLAVGAAVQIAVVLGAGATCPRRCRSPSSPARSSSPPGTC</sequence>
<feature type="transmembrane region" description="Helical" evidence="1">
    <location>
        <begin position="120"/>
        <end position="138"/>
    </location>
</feature>
<accession>A0ABQ6JWZ3</accession>
<reference evidence="3" key="1">
    <citation type="journal article" date="2019" name="Int. J. Syst. Evol. Microbiol.">
        <title>The Global Catalogue of Microorganisms (GCM) 10K type strain sequencing project: providing services to taxonomists for standard genome sequencing and annotation.</title>
        <authorList>
            <consortium name="The Broad Institute Genomics Platform"/>
            <consortium name="The Broad Institute Genome Sequencing Center for Infectious Disease"/>
            <person name="Wu L."/>
            <person name="Ma J."/>
        </authorList>
    </citation>
    <scope>NUCLEOTIDE SEQUENCE [LARGE SCALE GENOMIC DNA]</scope>
    <source>
        <strain evidence="3">NBRC 108755</strain>
    </source>
</reference>
<comment type="caution">
    <text evidence="2">The sequence shown here is derived from an EMBL/GenBank/DDBJ whole genome shotgun (WGS) entry which is preliminary data.</text>
</comment>
<feature type="transmembrane region" description="Helical" evidence="1">
    <location>
        <begin position="40"/>
        <end position="59"/>
    </location>
</feature>
<dbReference type="Proteomes" id="UP001157069">
    <property type="component" value="Unassembled WGS sequence"/>
</dbReference>
<feature type="transmembrane region" description="Helical" evidence="1">
    <location>
        <begin position="12"/>
        <end position="34"/>
    </location>
</feature>